<evidence type="ECO:0000313" key="5">
    <source>
        <dbReference type="Proteomes" id="UP000054047"/>
    </source>
</evidence>
<dbReference type="OrthoDB" id="277191at2759"/>
<evidence type="ECO:0000259" key="3">
    <source>
        <dbReference type="Pfam" id="PF05193"/>
    </source>
</evidence>
<dbReference type="InterPro" id="IPR011249">
    <property type="entry name" value="Metalloenz_LuxS/M16"/>
</dbReference>
<dbReference type="GO" id="GO:0006627">
    <property type="term" value="P:protein processing involved in protein targeting to mitochondrion"/>
    <property type="evidence" value="ECO:0007669"/>
    <property type="project" value="TreeGrafter"/>
</dbReference>
<dbReference type="InterPro" id="IPR050361">
    <property type="entry name" value="MPP/UQCRC_Complex"/>
</dbReference>
<feature type="domain" description="Peptidase M16 C-terminal" evidence="3">
    <location>
        <begin position="16"/>
        <end position="129"/>
    </location>
</feature>
<comment type="similarity">
    <text evidence="2">Belongs to the peptidase M16 family.</text>
</comment>
<evidence type="ECO:0000313" key="4">
    <source>
        <dbReference type="EMBL" id="KIH54987.1"/>
    </source>
</evidence>
<accession>A0A0C2CYS8</accession>
<reference evidence="4 5" key="1">
    <citation type="submission" date="2013-12" db="EMBL/GenBank/DDBJ databases">
        <title>Draft genome of the parsitic nematode Ancylostoma duodenale.</title>
        <authorList>
            <person name="Mitreva M."/>
        </authorList>
    </citation>
    <scope>NUCLEOTIDE SEQUENCE [LARGE SCALE GENOMIC DNA]</scope>
    <source>
        <strain evidence="4 5">Zhejiang</strain>
    </source>
</reference>
<dbReference type="Proteomes" id="UP000054047">
    <property type="component" value="Unassembled WGS sequence"/>
</dbReference>
<name>A0A0C2CYS8_9BILA</name>
<dbReference type="InterPro" id="IPR007863">
    <property type="entry name" value="Peptidase_M16_C"/>
</dbReference>
<evidence type="ECO:0000256" key="1">
    <source>
        <dbReference type="ARBA" id="ARBA00002123"/>
    </source>
</evidence>
<dbReference type="Pfam" id="PF05193">
    <property type="entry name" value="Peptidase_M16_C"/>
    <property type="match status" value="1"/>
</dbReference>
<proteinExistence type="inferred from homology"/>
<dbReference type="Gene3D" id="3.30.830.10">
    <property type="entry name" value="Metalloenzyme, LuxS/M16 peptidase-like"/>
    <property type="match status" value="1"/>
</dbReference>
<organism evidence="4 5">
    <name type="scientific">Ancylostoma duodenale</name>
    <dbReference type="NCBI Taxonomy" id="51022"/>
    <lineage>
        <taxon>Eukaryota</taxon>
        <taxon>Metazoa</taxon>
        <taxon>Ecdysozoa</taxon>
        <taxon>Nematoda</taxon>
        <taxon>Chromadorea</taxon>
        <taxon>Rhabditida</taxon>
        <taxon>Rhabditina</taxon>
        <taxon>Rhabditomorpha</taxon>
        <taxon>Strongyloidea</taxon>
        <taxon>Ancylostomatidae</taxon>
        <taxon>Ancylostomatinae</taxon>
        <taxon>Ancylostoma</taxon>
    </lineage>
</organism>
<dbReference type="GO" id="GO:0005739">
    <property type="term" value="C:mitochondrion"/>
    <property type="evidence" value="ECO:0007669"/>
    <property type="project" value="TreeGrafter"/>
</dbReference>
<dbReference type="PANTHER" id="PTHR11851:SF49">
    <property type="entry name" value="MITOCHONDRIAL-PROCESSING PEPTIDASE SUBUNIT ALPHA"/>
    <property type="match status" value="1"/>
</dbReference>
<feature type="non-terminal residue" evidence="4">
    <location>
        <position position="1"/>
    </location>
</feature>
<keyword evidence="5" id="KW-1185">Reference proteome</keyword>
<dbReference type="SUPFAM" id="SSF63411">
    <property type="entry name" value="LuxS/MPP-like metallohydrolase"/>
    <property type="match status" value="1"/>
</dbReference>
<dbReference type="AlphaFoldDB" id="A0A0C2CYS8"/>
<evidence type="ECO:0000256" key="2">
    <source>
        <dbReference type="ARBA" id="ARBA00007261"/>
    </source>
</evidence>
<dbReference type="EMBL" id="KN738122">
    <property type="protein sequence ID" value="KIH54987.1"/>
    <property type="molecule type" value="Genomic_DNA"/>
</dbReference>
<comment type="function">
    <text evidence="1">Substrate recognition and binding subunit of the essential mitochondrial processing protease (MPP), which cleaves the mitochondrial sequence off newly imported precursors proteins.</text>
</comment>
<gene>
    <name evidence="4" type="ORF">ANCDUO_14864</name>
</gene>
<protein>
    <submittedName>
        <fullName evidence="4">Peptidase M16 inactive domain protein</fullName>
    </submittedName>
</protein>
<dbReference type="PANTHER" id="PTHR11851">
    <property type="entry name" value="METALLOPROTEASE"/>
    <property type="match status" value="1"/>
</dbReference>
<dbReference type="GO" id="GO:0046872">
    <property type="term" value="F:metal ion binding"/>
    <property type="evidence" value="ECO:0007669"/>
    <property type="project" value="InterPro"/>
</dbReference>
<sequence length="224" mass="24953">VEKDLSTLAVGTPYPNLAHIALGFEGVGYRDPDFVAFCVLHMLLGGGGSFSAGGPGKGMYTRLYTDVMNRCHWIYGATAYNHSYADAGLFCIHASSDPEQINDVLIIILDQFFKLLKGVEKSELQRHLKSQLMMNLEVRPVMFEDLARQVIGHGYRRKPQEYLEKIDKVTAEDIVRIGERMLSGRPSLVGYGDIAKLSSYEALDDAVAHRRLQGLVAKKKAFGW</sequence>